<accession>A0A0E9PQ27</accession>
<protein>
    <submittedName>
        <fullName evidence="2">Uncharacterized protein</fullName>
    </submittedName>
</protein>
<proteinExistence type="predicted"/>
<name>A0A0E9PQ27_ANGAN</name>
<sequence length="31" mass="3713">MPRMLHFLTCLRFSLAHACVRHLRLLLYQAT</sequence>
<reference evidence="2" key="2">
    <citation type="journal article" date="2015" name="Fish Shellfish Immunol.">
        <title>Early steps in the European eel (Anguilla anguilla)-Vibrio vulnificus interaction in the gills: Role of the RtxA13 toxin.</title>
        <authorList>
            <person name="Callol A."/>
            <person name="Pajuelo D."/>
            <person name="Ebbesson L."/>
            <person name="Teles M."/>
            <person name="MacKenzie S."/>
            <person name="Amaro C."/>
        </authorList>
    </citation>
    <scope>NUCLEOTIDE SEQUENCE</scope>
</reference>
<dbReference type="AlphaFoldDB" id="A0A0E9PQ27"/>
<feature type="signal peptide" evidence="1">
    <location>
        <begin position="1"/>
        <end position="16"/>
    </location>
</feature>
<evidence type="ECO:0000256" key="1">
    <source>
        <dbReference type="SAM" id="SignalP"/>
    </source>
</evidence>
<dbReference type="EMBL" id="GBXM01102387">
    <property type="protein sequence ID" value="JAH06190.1"/>
    <property type="molecule type" value="Transcribed_RNA"/>
</dbReference>
<evidence type="ECO:0000313" key="2">
    <source>
        <dbReference type="EMBL" id="JAH06190.1"/>
    </source>
</evidence>
<organism evidence="2">
    <name type="scientific">Anguilla anguilla</name>
    <name type="common">European freshwater eel</name>
    <name type="synonym">Muraena anguilla</name>
    <dbReference type="NCBI Taxonomy" id="7936"/>
    <lineage>
        <taxon>Eukaryota</taxon>
        <taxon>Metazoa</taxon>
        <taxon>Chordata</taxon>
        <taxon>Craniata</taxon>
        <taxon>Vertebrata</taxon>
        <taxon>Euteleostomi</taxon>
        <taxon>Actinopterygii</taxon>
        <taxon>Neopterygii</taxon>
        <taxon>Teleostei</taxon>
        <taxon>Anguilliformes</taxon>
        <taxon>Anguillidae</taxon>
        <taxon>Anguilla</taxon>
    </lineage>
</organism>
<reference evidence="2" key="1">
    <citation type="submission" date="2014-11" db="EMBL/GenBank/DDBJ databases">
        <authorList>
            <person name="Amaro Gonzalez C."/>
        </authorList>
    </citation>
    <scope>NUCLEOTIDE SEQUENCE</scope>
</reference>
<keyword evidence="1" id="KW-0732">Signal</keyword>
<feature type="chain" id="PRO_5002431005" evidence="1">
    <location>
        <begin position="17"/>
        <end position="31"/>
    </location>
</feature>